<reference evidence="4" key="1">
    <citation type="journal article" date="2019" name="Int. J. Syst. Evol. Microbiol.">
        <title>The Global Catalogue of Microorganisms (GCM) 10K type strain sequencing project: providing services to taxonomists for standard genome sequencing and annotation.</title>
        <authorList>
            <consortium name="The Broad Institute Genomics Platform"/>
            <consortium name="The Broad Institute Genome Sequencing Center for Infectious Disease"/>
            <person name="Wu L."/>
            <person name="Ma J."/>
        </authorList>
    </citation>
    <scope>NUCLEOTIDE SEQUENCE [LARGE SCALE GENOMIC DNA]</scope>
    <source>
        <strain evidence="4">CGMCC 4.7643</strain>
    </source>
</reference>
<dbReference type="SUPFAM" id="SSF54506">
    <property type="entry name" value="Diaminopimelate epimerase-like"/>
    <property type="match status" value="2"/>
</dbReference>
<evidence type="ECO:0000313" key="3">
    <source>
        <dbReference type="EMBL" id="MFD2464618.1"/>
    </source>
</evidence>
<dbReference type="InterPro" id="IPR007400">
    <property type="entry name" value="PrpF-like"/>
</dbReference>
<accession>A0ABW5GUY2</accession>
<evidence type="ECO:0000256" key="1">
    <source>
        <dbReference type="ARBA" id="ARBA00007673"/>
    </source>
</evidence>
<dbReference type="EMBL" id="JBHUKU010000026">
    <property type="protein sequence ID" value="MFD2464618.1"/>
    <property type="molecule type" value="Genomic_DNA"/>
</dbReference>
<organism evidence="3 4">
    <name type="scientific">Amycolatopsis samaneae</name>
    <dbReference type="NCBI Taxonomy" id="664691"/>
    <lineage>
        <taxon>Bacteria</taxon>
        <taxon>Bacillati</taxon>
        <taxon>Actinomycetota</taxon>
        <taxon>Actinomycetes</taxon>
        <taxon>Pseudonocardiales</taxon>
        <taxon>Pseudonocardiaceae</taxon>
        <taxon>Amycolatopsis</taxon>
    </lineage>
</organism>
<keyword evidence="2" id="KW-0413">Isomerase</keyword>
<dbReference type="Pfam" id="PF04303">
    <property type="entry name" value="PrpF"/>
    <property type="match status" value="1"/>
</dbReference>
<name>A0ABW5GUY2_9PSEU</name>
<dbReference type="PANTHER" id="PTHR43709:SF2">
    <property type="entry name" value="DUF453 DOMAIN PROTEIN (AFU_ORTHOLOGUE AFUA_6G00360)"/>
    <property type="match status" value="1"/>
</dbReference>
<comment type="similarity">
    <text evidence="1">Belongs to the PrpF family.</text>
</comment>
<evidence type="ECO:0000256" key="2">
    <source>
        <dbReference type="ARBA" id="ARBA00023235"/>
    </source>
</evidence>
<gene>
    <name evidence="3" type="ORF">ACFSYJ_38790</name>
</gene>
<protein>
    <submittedName>
        <fullName evidence="3">PrpF domain-containing protein</fullName>
    </submittedName>
</protein>
<keyword evidence="4" id="KW-1185">Reference proteome</keyword>
<proteinExistence type="inferred from homology"/>
<dbReference type="Gene3D" id="3.10.310.10">
    <property type="entry name" value="Diaminopimelate Epimerase, Chain A, domain 1"/>
    <property type="match status" value="2"/>
</dbReference>
<comment type="caution">
    <text evidence="3">The sequence shown here is derived from an EMBL/GenBank/DDBJ whole genome shotgun (WGS) entry which is preliminary data.</text>
</comment>
<dbReference type="Proteomes" id="UP001597419">
    <property type="component" value="Unassembled WGS sequence"/>
</dbReference>
<evidence type="ECO:0000313" key="4">
    <source>
        <dbReference type="Proteomes" id="UP001597419"/>
    </source>
</evidence>
<dbReference type="RefSeq" id="WP_345385835.1">
    <property type="nucleotide sequence ID" value="NZ_BAABHG010000001.1"/>
</dbReference>
<dbReference type="PANTHER" id="PTHR43709">
    <property type="entry name" value="ACONITATE ISOMERASE-RELATED"/>
    <property type="match status" value="1"/>
</dbReference>
<sequence length="377" mass="37895">MLAQGQGTIGVSATLVRGGTSKCWLFDVADIHGRGASTEEVLLAAFGARDHNQIDGVGGATSTTSKAAIVAHSYEPGVDIDYTFAQVGVGVERVEWGSNCGNCATAVGLYAVQSGLVRPRGDRTRVRMRNTNSAARIDAVVATPGARFRPTGDAVVPGVSSPGVPVGLEFLNPVGGRLLPTGRAVDTLEASGARARATLVDAGAPAALVDAASLGLTGAESVPEFAERLPGLLGLRRAAAIGMGLSTPDGPVSHAVPKLGLVGPATDYTTTGGARITAGEFDVSVRMASMHAPHPVIGLTSMVAVAAAATVPGSTVRAHAPAKSGEIRIGTAAGVVSASLSLARDGGLTGVTLHRSARVIARADIFVPAAREPAAAR</sequence>